<evidence type="ECO:0000313" key="2">
    <source>
        <dbReference type="EMBL" id="KEF63725.1"/>
    </source>
</evidence>
<reference evidence="2 3" key="1">
    <citation type="submission" date="2013-03" db="EMBL/GenBank/DDBJ databases">
        <title>The Genome Sequence of Exophiala aquamarina CBS 119918.</title>
        <authorList>
            <consortium name="The Broad Institute Genomics Platform"/>
            <person name="Cuomo C."/>
            <person name="de Hoog S."/>
            <person name="Gorbushina A."/>
            <person name="Walker B."/>
            <person name="Young S.K."/>
            <person name="Zeng Q."/>
            <person name="Gargeya S."/>
            <person name="Fitzgerald M."/>
            <person name="Haas B."/>
            <person name="Abouelleil A."/>
            <person name="Allen A.W."/>
            <person name="Alvarado L."/>
            <person name="Arachchi H.M."/>
            <person name="Berlin A.M."/>
            <person name="Chapman S.B."/>
            <person name="Gainer-Dewar J."/>
            <person name="Goldberg J."/>
            <person name="Griggs A."/>
            <person name="Gujja S."/>
            <person name="Hansen M."/>
            <person name="Howarth C."/>
            <person name="Imamovic A."/>
            <person name="Ireland A."/>
            <person name="Larimer J."/>
            <person name="McCowan C."/>
            <person name="Murphy C."/>
            <person name="Pearson M."/>
            <person name="Poon T.W."/>
            <person name="Priest M."/>
            <person name="Roberts A."/>
            <person name="Saif S."/>
            <person name="Shea T."/>
            <person name="Sisk P."/>
            <person name="Sykes S."/>
            <person name="Wortman J."/>
            <person name="Nusbaum C."/>
            <person name="Birren B."/>
        </authorList>
    </citation>
    <scope>NUCLEOTIDE SEQUENCE [LARGE SCALE GENOMIC DNA]</scope>
    <source>
        <strain evidence="2 3">CBS 119918</strain>
    </source>
</reference>
<dbReference type="VEuPathDB" id="FungiDB:A1O9_01703"/>
<dbReference type="RefSeq" id="XP_013266315.1">
    <property type="nucleotide sequence ID" value="XM_013410861.1"/>
</dbReference>
<dbReference type="GeneID" id="25276649"/>
<dbReference type="Proteomes" id="UP000027920">
    <property type="component" value="Unassembled WGS sequence"/>
</dbReference>
<dbReference type="Gene3D" id="3.40.50.1820">
    <property type="entry name" value="alpha/beta hydrolase"/>
    <property type="match status" value="1"/>
</dbReference>
<dbReference type="HOGENOM" id="CLU_006586_14_4_1"/>
<dbReference type="SUPFAM" id="SSF53474">
    <property type="entry name" value="alpha/beta-Hydrolases"/>
    <property type="match status" value="1"/>
</dbReference>
<feature type="domain" description="Carboxylesterase type B" evidence="1">
    <location>
        <begin position="3"/>
        <end position="483"/>
    </location>
</feature>
<comment type="caution">
    <text evidence="2">The sequence shown here is derived from an EMBL/GenBank/DDBJ whole genome shotgun (WGS) entry which is preliminary data.</text>
</comment>
<gene>
    <name evidence="2" type="ORF">A1O9_01703</name>
</gene>
<evidence type="ECO:0000259" key="1">
    <source>
        <dbReference type="Pfam" id="PF00135"/>
    </source>
</evidence>
<proteinExistence type="predicted"/>
<name>A0A072Q716_9EURO</name>
<dbReference type="PANTHER" id="PTHR11559">
    <property type="entry name" value="CARBOXYLESTERASE"/>
    <property type="match status" value="1"/>
</dbReference>
<accession>A0A072Q716</accession>
<organism evidence="2 3">
    <name type="scientific">Exophiala aquamarina CBS 119918</name>
    <dbReference type="NCBI Taxonomy" id="1182545"/>
    <lineage>
        <taxon>Eukaryota</taxon>
        <taxon>Fungi</taxon>
        <taxon>Dikarya</taxon>
        <taxon>Ascomycota</taxon>
        <taxon>Pezizomycotina</taxon>
        <taxon>Eurotiomycetes</taxon>
        <taxon>Chaetothyriomycetidae</taxon>
        <taxon>Chaetothyriales</taxon>
        <taxon>Herpotrichiellaceae</taxon>
        <taxon>Exophiala</taxon>
    </lineage>
</organism>
<dbReference type="InterPro" id="IPR029058">
    <property type="entry name" value="AB_hydrolase_fold"/>
</dbReference>
<sequence length="541" mass="59784">MPDPVVQLHHPQLGTVSGRQRDGTAQFLGLKYGVLKHRFAIPEINSATSSGIVDATKYGPPVIFLPESCDMEMSFIQQTLDKPIVPPPSDLEGLNLNITVPIFEVGLPHANTRLPVLVYVHGGGFTFGSSSYPHYDQARIVDMARQRGQPLIAVNINYRLGIPGFLTSKELRELGEGFGTNNGLRDHQTAFLWIKKYISGFGGNPDAITAIGQSAGAASLTYHLHSRQPLFEQCILLGGTFLMMRAGDFHVPDRVYKEIIRELGLDRLSAPDRVKSLLEMDASDFLYKVAPKMTLGPVVDEDIIPEVARFSNIGVEDLLPLPGRNWCHRLMTVDSAFDGTIMALVNLNAREQGIREAFQSFLKSSPKLKDSSTAQRILDFYGIQDNTSDQDALHAITSFVTDTMFYTPSVAMARAWQKSYVCHFNEGNPWKGLYQGRANHMLDIAYLWQNFNHTLTQPQQAVAKVFAEHVIGFAAGGEPVPSFQQAQQVTVYGPSSLDIYSLVCQLGDDNVTSRRKAIFRLADEVGGLDVLLDSALHFLMG</sequence>
<dbReference type="InterPro" id="IPR002018">
    <property type="entry name" value="CarbesteraseB"/>
</dbReference>
<dbReference type="InterPro" id="IPR050309">
    <property type="entry name" value="Type-B_Carboxylest/Lipase"/>
</dbReference>
<dbReference type="Pfam" id="PF00135">
    <property type="entry name" value="COesterase"/>
    <property type="match status" value="1"/>
</dbReference>
<protein>
    <recommendedName>
        <fullName evidence="1">Carboxylesterase type B domain-containing protein</fullName>
    </recommendedName>
</protein>
<dbReference type="AlphaFoldDB" id="A0A072Q716"/>
<dbReference type="EMBL" id="AMGV01000001">
    <property type="protein sequence ID" value="KEF63725.1"/>
    <property type="molecule type" value="Genomic_DNA"/>
</dbReference>
<dbReference type="STRING" id="1182545.A0A072Q716"/>
<dbReference type="OrthoDB" id="3200163at2759"/>
<dbReference type="ESTHER" id="9euro-a0a072q716">
    <property type="family name" value="Fungal_carboxylesterase_lipase"/>
</dbReference>
<evidence type="ECO:0000313" key="3">
    <source>
        <dbReference type="Proteomes" id="UP000027920"/>
    </source>
</evidence>
<keyword evidence="3" id="KW-1185">Reference proteome</keyword>